<evidence type="ECO:0000313" key="1">
    <source>
        <dbReference type="EMBL" id="QOY86507.1"/>
    </source>
</evidence>
<dbReference type="EMBL" id="CP063849">
    <property type="protein sequence ID" value="QOY86507.1"/>
    <property type="molecule type" value="Genomic_DNA"/>
</dbReference>
<protein>
    <recommendedName>
        <fullName evidence="3">Choice-of-anchor D domain-containing protein</fullName>
    </recommendedName>
</protein>
<proteinExistence type="predicted"/>
<evidence type="ECO:0008006" key="3">
    <source>
        <dbReference type="Google" id="ProtNLM"/>
    </source>
</evidence>
<dbReference type="InterPro" id="IPR013783">
    <property type="entry name" value="Ig-like_fold"/>
</dbReference>
<reference evidence="1 2" key="1">
    <citation type="submission" date="2020-10" db="EMBL/GenBank/DDBJ databases">
        <title>Complete genome sequence of Paludibaculum fermentans P105T, a facultatively anaerobic acidobacterium capable of dissimilatory Fe(III) reduction.</title>
        <authorList>
            <person name="Dedysh S.N."/>
            <person name="Beletsky A.V."/>
            <person name="Kulichevskaya I.S."/>
            <person name="Mardanov A.V."/>
            <person name="Ravin N.V."/>
        </authorList>
    </citation>
    <scope>NUCLEOTIDE SEQUENCE [LARGE SCALE GENOMIC DNA]</scope>
    <source>
        <strain evidence="1 2">P105</strain>
    </source>
</reference>
<evidence type="ECO:0000313" key="2">
    <source>
        <dbReference type="Proteomes" id="UP000593892"/>
    </source>
</evidence>
<accession>A0A7S7NMT2</accession>
<dbReference type="RefSeq" id="WP_194448176.1">
    <property type="nucleotide sequence ID" value="NZ_CP063849.1"/>
</dbReference>
<dbReference type="Proteomes" id="UP000593892">
    <property type="component" value="Chromosome"/>
</dbReference>
<dbReference type="AlphaFoldDB" id="A0A7S7NMT2"/>
<dbReference type="Gene3D" id="2.60.40.10">
    <property type="entry name" value="Immunoglobulins"/>
    <property type="match status" value="1"/>
</dbReference>
<sequence length="578" mass="61571">MRYLLLFFTLSAFAQTTPVAGIFHDGKGALRSLQGTRGAWTAPILVPHGVISAGYSGKTLWYKTETELHVLDGEETIVPAPHGPAAATFNETGDLVEIYFAAGEHAAWHRQALEFLDPVAEVPSFLEDLGPGRLLVRNEGGLYAWTPGLAPVLIPLAETPSFQLFHRTGDAEVPVGASFQMPAVAAGESSTARFRIRNPTSNPITISRLSIDPSPFRTFDQFIPPYLIPANGQGDFSVRFTPVEPGEFTTTLWINDLQVKLQGGTVASTSVEILEGSLWKLLTSPCDLGTVERKSTLNRRLRITPDAPPTLAGTGFTLSSSGSEWIINVSSDTARTLTGTLKVANRTFDLKAAFTEFPSPRPSFQPVSGKLTSGIQQAIVLQFAQPAKATVFGLLKLDFTPSTPALGNDAAIAFLPRMERTVNFRLNEGSTTADFSGSNSVLLQTGSTAGTIVLTADMGGLTEQAMYRIDPAPVVFTASKASISSSLAEVLLTGVDNTRSTGKIAFSFLRSDGQPASPGRMEVDVTSSFNNYFSTSGTGTFQLRASFPVTGDAAGLTGVDVEITNVQGATQSGRLPLK</sequence>
<organism evidence="1 2">
    <name type="scientific">Paludibaculum fermentans</name>
    <dbReference type="NCBI Taxonomy" id="1473598"/>
    <lineage>
        <taxon>Bacteria</taxon>
        <taxon>Pseudomonadati</taxon>
        <taxon>Acidobacteriota</taxon>
        <taxon>Terriglobia</taxon>
        <taxon>Bryobacterales</taxon>
        <taxon>Bryobacteraceae</taxon>
        <taxon>Paludibaculum</taxon>
    </lineage>
</organism>
<gene>
    <name evidence="1" type="ORF">IRI77_27450</name>
</gene>
<keyword evidence="2" id="KW-1185">Reference proteome</keyword>
<dbReference type="KEGG" id="pfer:IRI77_27450"/>
<name>A0A7S7NMT2_PALFE</name>